<keyword evidence="8" id="KW-1185">Reference proteome</keyword>
<dbReference type="Pfam" id="PF01327">
    <property type="entry name" value="Pep_deformylase"/>
    <property type="match status" value="1"/>
</dbReference>
<evidence type="ECO:0000256" key="1">
    <source>
        <dbReference type="ARBA" id="ARBA00010759"/>
    </source>
</evidence>
<dbReference type="InterPro" id="IPR023635">
    <property type="entry name" value="Peptide_deformylase"/>
</dbReference>
<dbReference type="NCBIfam" id="NF001159">
    <property type="entry name" value="PRK00150.1-3"/>
    <property type="match status" value="1"/>
</dbReference>
<comment type="catalytic activity">
    <reaction evidence="6">
        <text>N-terminal N-formyl-L-methionyl-[peptide] + H2O = N-terminal L-methionyl-[peptide] + formate</text>
        <dbReference type="Rhea" id="RHEA:24420"/>
        <dbReference type="Rhea" id="RHEA-COMP:10639"/>
        <dbReference type="Rhea" id="RHEA-COMP:10640"/>
        <dbReference type="ChEBI" id="CHEBI:15377"/>
        <dbReference type="ChEBI" id="CHEBI:15740"/>
        <dbReference type="ChEBI" id="CHEBI:49298"/>
        <dbReference type="ChEBI" id="CHEBI:64731"/>
        <dbReference type="EC" id="3.5.1.88"/>
    </reaction>
</comment>
<feature type="binding site" evidence="6">
    <location>
        <position position="137"/>
    </location>
    <ligand>
        <name>Fe cation</name>
        <dbReference type="ChEBI" id="CHEBI:24875"/>
    </ligand>
</feature>
<evidence type="ECO:0000313" key="8">
    <source>
        <dbReference type="Proteomes" id="UP001501727"/>
    </source>
</evidence>
<dbReference type="CDD" id="cd00487">
    <property type="entry name" value="Pep_deformylase"/>
    <property type="match status" value="1"/>
</dbReference>
<comment type="similarity">
    <text evidence="1 6">Belongs to the polypeptide deformylase family.</text>
</comment>
<feature type="binding site" evidence="6">
    <location>
        <position position="141"/>
    </location>
    <ligand>
        <name>Fe cation</name>
        <dbReference type="ChEBI" id="CHEBI:24875"/>
    </ligand>
</feature>
<dbReference type="EMBL" id="BAAAZU010000008">
    <property type="protein sequence ID" value="GAA3924147.1"/>
    <property type="molecule type" value="Genomic_DNA"/>
</dbReference>
<keyword evidence="4 6" id="KW-0648">Protein biosynthesis</keyword>
<reference evidence="8" key="1">
    <citation type="journal article" date="2019" name="Int. J. Syst. Evol. Microbiol.">
        <title>The Global Catalogue of Microorganisms (GCM) 10K type strain sequencing project: providing services to taxonomists for standard genome sequencing and annotation.</title>
        <authorList>
            <consortium name="The Broad Institute Genomics Platform"/>
            <consortium name="The Broad Institute Genome Sequencing Center for Infectious Disease"/>
            <person name="Wu L."/>
            <person name="Ma J."/>
        </authorList>
    </citation>
    <scope>NUCLEOTIDE SEQUENCE [LARGE SCALE GENOMIC DNA]</scope>
    <source>
        <strain evidence="8">JCM 16916</strain>
    </source>
</reference>
<dbReference type="NCBIfam" id="TIGR00079">
    <property type="entry name" value="pept_deformyl"/>
    <property type="match status" value="1"/>
</dbReference>
<accession>A0ABP7MLU8</accession>
<evidence type="ECO:0000313" key="7">
    <source>
        <dbReference type="EMBL" id="GAA3924147.1"/>
    </source>
</evidence>
<keyword evidence="3 6" id="KW-0378">Hydrolase</keyword>
<dbReference type="InterPro" id="IPR036821">
    <property type="entry name" value="Peptide_deformylase_sf"/>
</dbReference>
<organism evidence="7 8">
    <name type="scientific">Luteimonas lutimaris</name>
    <dbReference type="NCBI Taxonomy" id="698645"/>
    <lineage>
        <taxon>Bacteria</taxon>
        <taxon>Pseudomonadati</taxon>
        <taxon>Pseudomonadota</taxon>
        <taxon>Gammaproteobacteria</taxon>
        <taxon>Lysobacterales</taxon>
        <taxon>Lysobacteraceae</taxon>
        <taxon>Luteimonas</taxon>
    </lineage>
</organism>
<dbReference type="EC" id="3.5.1.88" evidence="6"/>
<dbReference type="SUPFAM" id="SSF56420">
    <property type="entry name" value="Peptide deformylase"/>
    <property type="match status" value="1"/>
</dbReference>
<dbReference type="Gene3D" id="3.90.45.10">
    <property type="entry name" value="Peptide deformylase"/>
    <property type="match status" value="1"/>
</dbReference>
<name>A0ABP7MLU8_9GAMM</name>
<dbReference type="PANTHER" id="PTHR10458:SF21">
    <property type="entry name" value="PEPTIDE DEFORMYLASE"/>
    <property type="match status" value="1"/>
</dbReference>
<keyword evidence="2 6" id="KW-0479">Metal-binding</keyword>
<sequence length="172" mass="19625">MSLLPILELPHPRLRNVAGALDAERIATPQFQRLLDDMFETMYTAPGIGLAATQVDVHERFMVIDVTEARDQPLVFINPVIHRRTEQLREHQEGCLSIPGIYADVTRADGIQVEALDRHGKTFVLEVDDLLATCIQHEVDHLDGKLFIDYLSPLKRDRALKKYEKLQKSRDS</sequence>
<comment type="function">
    <text evidence="6">Removes the formyl group from the N-terminal Met of newly synthesized proteins. Requires at least a dipeptide for an efficient rate of reaction. N-terminal L-methionine is a prerequisite for activity but the enzyme has broad specificity at other positions.</text>
</comment>
<dbReference type="PRINTS" id="PR01576">
    <property type="entry name" value="PDEFORMYLASE"/>
</dbReference>
<proteinExistence type="inferred from homology"/>
<evidence type="ECO:0000256" key="2">
    <source>
        <dbReference type="ARBA" id="ARBA00022723"/>
    </source>
</evidence>
<dbReference type="PIRSF" id="PIRSF004749">
    <property type="entry name" value="Pep_def"/>
    <property type="match status" value="1"/>
</dbReference>
<dbReference type="PANTHER" id="PTHR10458">
    <property type="entry name" value="PEPTIDE DEFORMYLASE"/>
    <property type="match status" value="1"/>
</dbReference>
<evidence type="ECO:0000256" key="3">
    <source>
        <dbReference type="ARBA" id="ARBA00022801"/>
    </source>
</evidence>
<dbReference type="RefSeq" id="WP_344759603.1">
    <property type="nucleotide sequence ID" value="NZ_BAAAZU010000008.1"/>
</dbReference>
<gene>
    <name evidence="6 7" type="primary">def</name>
    <name evidence="7" type="ORF">GCM10022229_17510</name>
</gene>
<comment type="caution">
    <text evidence="7">The sequence shown here is derived from an EMBL/GenBank/DDBJ whole genome shotgun (WGS) entry which is preliminary data.</text>
</comment>
<dbReference type="Proteomes" id="UP001501727">
    <property type="component" value="Unassembled WGS sequence"/>
</dbReference>
<evidence type="ECO:0000256" key="4">
    <source>
        <dbReference type="ARBA" id="ARBA00022917"/>
    </source>
</evidence>
<dbReference type="HAMAP" id="MF_00163">
    <property type="entry name" value="Pep_deformylase"/>
    <property type="match status" value="1"/>
</dbReference>
<protein>
    <recommendedName>
        <fullName evidence="6">Peptide deformylase</fullName>
        <shortName evidence="6">PDF</shortName>
        <ecNumber evidence="6">3.5.1.88</ecNumber>
    </recommendedName>
    <alternativeName>
        <fullName evidence="6">Polypeptide deformylase</fullName>
    </alternativeName>
</protein>
<evidence type="ECO:0000256" key="6">
    <source>
        <dbReference type="HAMAP-Rule" id="MF_00163"/>
    </source>
</evidence>
<keyword evidence="5 6" id="KW-0408">Iron</keyword>
<feature type="active site" evidence="6">
    <location>
        <position position="138"/>
    </location>
</feature>
<feature type="binding site" evidence="6">
    <location>
        <position position="95"/>
    </location>
    <ligand>
        <name>Fe cation</name>
        <dbReference type="ChEBI" id="CHEBI:24875"/>
    </ligand>
</feature>
<comment type="cofactor">
    <cofactor evidence="6">
        <name>Fe(2+)</name>
        <dbReference type="ChEBI" id="CHEBI:29033"/>
    </cofactor>
    <text evidence="6">Binds 1 Fe(2+) ion.</text>
</comment>
<evidence type="ECO:0000256" key="5">
    <source>
        <dbReference type="ARBA" id="ARBA00023004"/>
    </source>
</evidence>